<feature type="domain" description="Death" evidence="2">
    <location>
        <begin position="741"/>
        <end position="809"/>
    </location>
</feature>
<evidence type="ECO:0000313" key="4">
    <source>
        <dbReference type="Proteomes" id="UP001195483"/>
    </source>
</evidence>
<dbReference type="SUPFAM" id="SSF52540">
    <property type="entry name" value="P-loop containing nucleoside triphosphate hydrolases"/>
    <property type="match status" value="1"/>
</dbReference>
<dbReference type="Pfam" id="PF08477">
    <property type="entry name" value="Roc"/>
    <property type="match status" value="1"/>
</dbReference>
<evidence type="ECO:0000256" key="1">
    <source>
        <dbReference type="ARBA" id="ARBA00022737"/>
    </source>
</evidence>
<comment type="caution">
    <text evidence="3">The sequence shown here is derived from an EMBL/GenBank/DDBJ whole genome shotgun (WGS) entry which is preliminary data.</text>
</comment>
<dbReference type="PANTHER" id="PTHR12449">
    <property type="entry name" value="DEATH DOMAIN-CONTAINING PROTEIN"/>
    <property type="match status" value="1"/>
</dbReference>
<protein>
    <recommendedName>
        <fullName evidence="2">Death domain-containing protein</fullName>
    </recommendedName>
</protein>
<reference evidence="3" key="1">
    <citation type="journal article" date="2021" name="Genome Biol. Evol.">
        <title>A High-Quality Reference Genome for a Parasitic Bivalve with Doubly Uniparental Inheritance (Bivalvia: Unionida).</title>
        <authorList>
            <person name="Smith C.H."/>
        </authorList>
    </citation>
    <scope>NUCLEOTIDE SEQUENCE</scope>
    <source>
        <strain evidence="3">CHS0354</strain>
    </source>
</reference>
<dbReference type="InterPro" id="IPR000488">
    <property type="entry name" value="Death_dom"/>
</dbReference>
<dbReference type="AlphaFoldDB" id="A0AAE0THN1"/>
<dbReference type="Gene3D" id="3.40.50.300">
    <property type="entry name" value="P-loop containing nucleotide triphosphate hydrolases"/>
    <property type="match status" value="2"/>
</dbReference>
<dbReference type="Pfam" id="PF00531">
    <property type="entry name" value="Death"/>
    <property type="match status" value="1"/>
</dbReference>
<evidence type="ECO:0000313" key="3">
    <source>
        <dbReference type="EMBL" id="KAK3610612.1"/>
    </source>
</evidence>
<dbReference type="Gene3D" id="1.10.533.10">
    <property type="entry name" value="Death Domain, Fas"/>
    <property type="match status" value="1"/>
</dbReference>
<sequence>MSQMLYKEALAAGREKVYNIRVMIVGHQGVGKTSLTQRLLGEQVKENETESTEGIEVHARCCHIDHATQEWQLKVKTDELSLNDQRIANILSKYVSPRNSQAVVEVLATDPENDVTPSTPTAGTLRQGSEAVHIRKTDGIAPISQLNNRVQKENVQEEAQERICSAEIKNLVERTLSLPILKSESSYITFLDFAGQSLFYSTHQAFMSWRTLYLLVTDMSLPLTDAVEEGVFISNVSGIRTCSIKEYVTYWLNSIHSHVLIPEDARIHREEKSTRREEGGAQGTKSNHPFVILVGTHSDKIPEKLLDQKKKSYFNDIRVDMKDRPFLSHLVDEDFAISNLGSDPTINELKSKIFETAQNQLYWGEEIPARWILLERALMDLKKRIPVIEYTDVKSLNETLQVQIECPEELDLFLRFEHDMGNIVFFNTERLRNKVVLDPKWLIHGVRIWITSDHVIKRHSDVTAQWDHFKKTGQLTHTLIEKLWSSHSEIHQHKEHLLDLMEKLNIIVKPLQMEGEYYWVPCMVSIPAPDYIKKLQQKKDTTKTSTLCFRSKTNFIHVGVFHRLIAICLSKWMPAKEGEAYLLFQGLCVFDIDEQQQLLLSLNDFVIHAVVIRFTKQGRIPDLYICMTIRNYLHTALSEISNYLCPGSKFETCIQCNKSSPLTNEGLHSITTLRTKDEIKCSYHKETHCVESGTLLGFWEEVKKQIPDHVKPQQSHKTKETRTGICDSVLRKLSKDLISHKWKFFFRELSVTTNELDEVEINYRNDVHEQIYQLLCHLNKGGRLNKSSIIQALQSVERYDLIDKYSDKDFNLS</sequence>
<dbReference type="EMBL" id="JAEAOA010000587">
    <property type="protein sequence ID" value="KAK3610612.1"/>
    <property type="molecule type" value="Genomic_DNA"/>
</dbReference>
<dbReference type="InterPro" id="IPR027417">
    <property type="entry name" value="P-loop_NTPase"/>
</dbReference>
<dbReference type="Proteomes" id="UP001195483">
    <property type="component" value="Unassembled WGS sequence"/>
</dbReference>
<dbReference type="CDD" id="cd01670">
    <property type="entry name" value="Death"/>
    <property type="match status" value="1"/>
</dbReference>
<dbReference type="Pfam" id="PF16095">
    <property type="entry name" value="COR-A"/>
    <property type="match status" value="1"/>
</dbReference>
<proteinExistence type="predicted"/>
<dbReference type="SUPFAM" id="SSF47986">
    <property type="entry name" value="DEATH domain"/>
    <property type="match status" value="1"/>
</dbReference>
<name>A0AAE0THN1_9BIVA</name>
<dbReference type="InterPro" id="IPR011029">
    <property type="entry name" value="DEATH-like_dom_sf"/>
</dbReference>
<reference evidence="3" key="2">
    <citation type="journal article" date="2021" name="Genome Biol. Evol.">
        <title>Developing a high-quality reference genome for a parasitic bivalve with doubly uniparental inheritance (Bivalvia: Unionida).</title>
        <authorList>
            <person name="Smith C.H."/>
        </authorList>
    </citation>
    <scope>NUCLEOTIDE SEQUENCE</scope>
    <source>
        <strain evidence="3">CHS0354</strain>
        <tissue evidence="3">Mantle</tissue>
    </source>
</reference>
<dbReference type="PANTHER" id="PTHR12449:SF18">
    <property type="entry name" value="DEATH DOMAIN-CONTAINING PROTEIN"/>
    <property type="match status" value="1"/>
</dbReference>
<organism evidence="3 4">
    <name type="scientific">Potamilus streckersoni</name>
    <dbReference type="NCBI Taxonomy" id="2493646"/>
    <lineage>
        <taxon>Eukaryota</taxon>
        <taxon>Metazoa</taxon>
        <taxon>Spiralia</taxon>
        <taxon>Lophotrochozoa</taxon>
        <taxon>Mollusca</taxon>
        <taxon>Bivalvia</taxon>
        <taxon>Autobranchia</taxon>
        <taxon>Heteroconchia</taxon>
        <taxon>Palaeoheterodonta</taxon>
        <taxon>Unionida</taxon>
        <taxon>Unionoidea</taxon>
        <taxon>Unionidae</taxon>
        <taxon>Ambleminae</taxon>
        <taxon>Lampsilini</taxon>
        <taxon>Potamilus</taxon>
    </lineage>
</organism>
<dbReference type="PROSITE" id="PS50017">
    <property type="entry name" value="DEATH_DOMAIN"/>
    <property type="match status" value="1"/>
</dbReference>
<dbReference type="InterPro" id="IPR036388">
    <property type="entry name" value="WH-like_DNA-bd_sf"/>
</dbReference>
<keyword evidence="1" id="KW-0677">Repeat</keyword>
<dbReference type="InterPro" id="IPR032171">
    <property type="entry name" value="COR-A"/>
</dbReference>
<keyword evidence="4" id="KW-1185">Reference proteome</keyword>
<accession>A0AAE0THN1</accession>
<reference evidence="3" key="3">
    <citation type="submission" date="2023-05" db="EMBL/GenBank/DDBJ databases">
        <authorList>
            <person name="Smith C.H."/>
        </authorList>
    </citation>
    <scope>NUCLEOTIDE SEQUENCE</scope>
    <source>
        <strain evidence="3">CHS0354</strain>
        <tissue evidence="3">Mantle</tissue>
    </source>
</reference>
<dbReference type="Gene3D" id="1.10.10.10">
    <property type="entry name" value="Winged helix-like DNA-binding domain superfamily/Winged helix DNA-binding domain"/>
    <property type="match status" value="1"/>
</dbReference>
<evidence type="ECO:0000259" key="2">
    <source>
        <dbReference type="PROSITE" id="PS50017"/>
    </source>
</evidence>
<dbReference type="GO" id="GO:0007165">
    <property type="term" value="P:signal transduction"/>
    <property type="evidence" value="ECO:0007669"/>
    <property type="project" value="InterPro"/>
</dbReference>
<dbReference type="InterPro" id="IPR039788">
    <property type="entry name" value="NOL4/NOL4L"/>
</dbReference>
<dbReference type="CDD" id="cd00882">
    <property type="entry name" value="Ras_like_GTPase"/>
    <property type="match status" value="1"/>
</dbReference>
<gene>
    <name evidence="3" type="ORF">CHS0354_009070</name>
</gene>